<dbReference type="InterPro" id="IPR036188">
    <property type="entry name" value="FAD/NAD-bd_sf"/>
</dbReference>
<dbReference type="OrthoDB" id="5980077at2759"/>
<dbReference type="PANTHER" id="PTHR10742">
    <property type="entry name" value="FLAVIN MONOAMINE OXIDASE"/>
    <property type="match status" value="1"/>
</dbReference>
<dbReference type="InterPro" id="IPR002937">
    <property type="entry name" value="Amino_oxidase"/>
</dbReference>
<dbReference type="Gene3D" id="3.90.660.10">
    <property type="match status" value="1"/>
</dbReference>
<dbReference type="PANTHER" id="PTHR10742:SF342">
    <property type="entry name" value="AMINE OXIDASE"/>
    <property type="match status" value="1"/>
</dbReference>
<dbReference type="GO" id="GO:0001716">
    <property type="term" value="F:L-amino-acid oxidase activity"/>
    <property type="evidence" value="ECO:0007669"/>
    <property type="project" value="TreeGrafter"/>
</dbReference>
<comment type="caution">
    <text evidence="1">The sequence shown here is derived from an EMBL/GenBank/DDBJ whole genome shotgun (WGS) entry which is preliminary data.</text>
</comment>
<reference evidence="1" key="1">
    <citation type="submission" date="2020-04" db="EMBL/GenBank/DDBJ databases">
        <authorList>
            <person name="Alioto T."/>
            <person name="Alioto T."/>
            <person name="Gomez Garrido J."/>
        </authorList>
    </citation>
    <scope>NUCLEOTIDE SEQUENCE</scope>
    <source>
        <strain evidence="1">A484AB</strain>
    </source>
</reference>
<keyword evidence="2" id="KW-1185">Reference proteome</keyword>
<accession>A0A6S7IN58</accession>
<dbReference type="AlphaFoldDB" id="A0A6S7IN58"/>
<dbReference type="EMBL" id="CACRXK020010002">
    <property type="protein sequence ID" value="CAB4018439.1"/>
    <property type="molecule type" value="Genomic_DNA"/>
</dbReference>
<proteinExistence type="predicted"/>
<dbReference type="SUPFAM" id="SSF54373">
    <property type="entry name" value="FAD-linked reductases, C-terminal domain"/>
    <property type="match status" value="1"/>
</dbReference>
<name>A0A6S7IN58_PARCT</name>
<dbReference type="GO" id="GO:0009063">
    <property type="term" value="P:amino acid catabolic process"/>
    <property type="evidence" value="ECO:0007669"/>
    <property type="project" value="TreeGrafter"/>
</dbReference>
<dbReference type="Pfam" id="PF01593">
    <property type="entry name" value="Amino_oxidase"/>
    <property type="match status" value="1"/>
</dbReference>
<dbReference type="InterPro" id="IPR050281">
    <property type="entry name" value="Flavin_monoamine_oxidase"/>
</dbReference>
<evidence type="ECO:0000313" key="2">
    <source>
        <dbReference type="Proteomes" id="UP001152795"/>
    </source>
</evidence>
<protein>
    <submittedName>
        <fullName evidence="1">L-amino-acid oxidase-like</fullName>
    </submittedName>
</protein>
<gene>
    <name evidence="1" type="ORF">PACLA_8A001952</name>
</gene>
<dbReference type="Gene3D" id="1.10.10.1620">
    <property type="match status" value="1"/>
</dbReference>
<dbReference type="SUPFAM" id="SSF51905">
    <property type="entry name" value="FAD/NAD(P)-binding domain"/>
    <property type="match status" value="1"/>
</dbReference>
<sequence>AVIVTTAVNILRQLTFEPLVEDKNVKHEQRKSLQAIDDFDIATSTRIILQTKRRFWEDAKYNIQGGFSKTNLPIGKIYYVKPDPEYVESTKQGIILVYTLKNDALIFGSLTKEQVKLEAIEQIAEFHPEIKEEDMIEKYFVHGWSNQPSYRGCVAFLKANQFNNVRTLWEPMGNVHFAGDALSFSAGWIQGALESGLKASYQVYARGKKRTTRKY</sequence>
<evidence type="ECO:0000313" key="1">
    <source>
        <dbReference type="EMBL" id="CAB4018439.1"/>
    </source>
</evidence>
<dbReference type="Proteomes" id="UP001152795">
    <property type="component" value="Unassembled WGS sequence"/>
</dbReference>
<organism evidence="1 2">
    <name type="scientific">Paramuricea clavata</name>
    <name type="common">Red gorgonian</name>
    <name type="synonym">Violescent sea-whip</name>
    <dbReference type="NCBI Taxonomy" id="317549"/>
    <lineage>
        <taxon>Eukaryota</taxon>
        <taxon>Metazoa</taxon>
        <taxon>Cnidaria</taxon>
        <taxon>Anthozoa</taxon>
        <taxon>Octocorallia</taxon>
        <taxon>Malacalcyonacea</taxon>
        <taxon>Plexauridae</taxon>
        <taxon>Paramuricea</taxon>
    </lineage>
</organism>
<feature type="non-terminal residue" evidence="1">
    <location>
        <position position="215"/>
    </location>
</feature>